<dbReference type="CDD" id="cd02513">
    <property type="entry name" value="CMP-NeuAc_Synthase"/>
    <property type="match status" value="1"/>
</dbReference>
<dbReference type="InterPro" id="IPR050793">
    <property type="entry name" value="CMP-NeuNAc_synthase"/>
</dbReference>
<evidence type="ECO:0000313" key="2">
    <source>
        <dbReference type="Proteomes" id="UP000503840"/>
    </source>
</evidence>
<dbReference type="InterPro" id="IPR003329">
    <property type="entry name" value="Cytidylyl_trans"/>
</dbReference>
<proteinExistence type="predicted"/>
<dbReference type="PANTHER" id="PTHR21485">
    <property type="entry name" value="HAD SUPERFAMILY MEMBERS CMAS AND KDSC"/>
    <property type="match status" value="1"/>
</dbReference>
<dbReference type="Gene3D" id="3.90.550.10">
    <property type="entry name" value="Spore Coat Polysaccharide Biosynthesis Protein SpsA, Chain A"/>
    <property type="match status" value="1"/>
</dbReference>
<sequence length="233" mass="25711">MHQKAKVLAVIPARGGSKGLPGKNIRELCGLPLIGYSIRVALSARNIDRVIVSTDSEEIAAVARSLGAEVPFLRPPSLAGDASLISEAVFHVLDALREEGYHPDAVVELYPTHPFRTVPLVDELAVKLCEGYSPVNTVRRIVHDPLSVMLRRADGTVFPVQKTSEAPEEARRHYYRKYGLFAGRNRTSVDNPYFKVVNDPVSLIDIDTLSDFRLAEHVIGNGLFDFQLDPEIS</sequence>
<dbReference type="Proteomes" id="UP000503840">
    <property type="component" value="Unassembled WGS sequence"/>
</dbReference>
<gene>
    <name evidence="1" type="ORF">DSM101010T_08950</name>
</gene>
<dbReference type="PANTHER" id="PTHR21485:SF6">
    <property type="entry name" value="N-ACYLNEURAMINATE CYTIDYLYLTRANSFERASE-RELATED"/>
    <property type="match status" value="1"/>
</dbReference>
<dbReference type="Pfam" id="PF02348">
    <property type="entry name" value="CTP_transf_3"/>
    <property type="match status" value="1"/>
</dbReference>
<protein>
    <recommendedName>
        <fullName evidence="3">N-Acetylneuraminate cytidylyltransferase</fullName>
    </recommendedName>
</protein>
<reference evidence="1 2" key="1">
    <citation type="submission" date="2020-05" db="EMBL/GenBank/DDBJ databases">
        <title>Draft genome sequence of Desulfovibrio sp. strain HN2T.</title>
        <authorList>
            <person name="Ueno A."/>
            <person name="Tamazawa S."/>
            <person name="Tamamura S."/>
            <person name="Murakami T."/>
            <person name="Kiyama T."/>
            <person name="Inomata H."/>
            <person name="Amano Y."/>
            <person name="Miyakawa K."/>
            <person name="Tamaki H."/>
            <person name="Naganuma T."/>
            <person name="Kaneko K."/>
        </authorList>
    </citation>
    <scope>NUCLEOTIDE SEQUENCE [LARGE SCALE GENOMIC DNA]</scope>
    <source>
        <strain evidence="1 2">HN2</strain>
    </source>
</reference>
<evidence type="ECO:0000313" key="1">
    <source>
        <dbReference type="EMBL" id="GFM32530.1"/>
    </source>
</evidence>
<accession>A0A7J0BFR8</accession>
<dbReference type="InterPro" id="IPR029044">
    <property type="entry name" value="Nucleotide-diphossugar_trans"/>
</dbReference>
<dbReference type="AlphaFoldDB" id="A0A7J0BFR8"/>
<dbReference type="SUPFAM" id="SSF53448">
    <property type="entry name" value="Nucleotide-diphospho-sugar transferases"/>
    <property type="match status" value="1"/>
</dbReference>
<name>A0A7J0BFR8_9BACT</name>
<dbReference type="GO" id="GO:0008781">
    <property type="term" value="F:N-acylneuraminate cytidylyltransferase activity"/>
    <property type="evidence" value="ECO:0007669"/>
    <property type="project" value="TreeGrafter"/>
</dbReference>
<keyword evidence="2" id="KW-1185">Reference proteome</keyword>
<comment type="caution">
    <text evidence="1">The sequence shown here is derived from an EMBL/GenBank/DDBJ whole genome shotgun (WGS) entry which is preliminary data.</text>
</comment>
<dbReference type="RefSeq" id="WP_174404231.1">
    <property type="nucleotide sequence ID" value="NZ_BLVO01000012.1"/>
</dbReference>
<organism evidence="1 2">
    <name type="scientific">Desulfovibrio subterraneus</name>
    <dbReference type="NCBI Taxonomy" id="2718620"/>
    <lineage>
        <taxon>Bacteria</taxon>
        <taxon>Pseudomonadati</taxon>
        <taxon>Thermodesulfobacteriota</taxon>
        <taxon>Desulfovibrionia</taxon>
        <taxon>Desulfovibrionales</taxon>
        <taxon>Desulfovibrionaceae</taxon>
        <taxon>Desulfovibrio</taxon>
    </lineage>
</organism>
<evidence type="ECO:0008006" key="3">
    <source>
        <dbReference type="Google" id="ProtNLM"/>
    </source>
</evidence>
<dbReference type="EMBL" id="BLVO01000012">
    <property type="protein sequence ID" value="GFM32530.1"/>
    <property type="molecule type" value="Genomic_DNA"/>
</dbReference>